<evidence type="ECO:0000313" key="3">
    <source>
        <dbReference type="Proteomes" id="UP001276659"/>
    </source>
</evidence>
<feature type="compositionally biased region" description="Basic and acidic residues" evidence="1">
    <location>
        <begin position="778"/>
        <end position="787"/>
    </location>
</feature>
<sequence>MTSTPNSPRVALLRAKLTLVIGDSDINPAYHEIKATRPNALDEPCSNDMSGPMKHVVLNKTFAMSGVDSADLAWRISHAQPIDCGENIKLWCKMGTDLSHDLAWTQFPTVSPNFFWMIGWVNEIMGKTKEKKDRFKDVLENIHLDRVAHFASTVRRQGHASTALGNVKLNETRWILKVPATGHKDKWDLQSAQGLRSEALTMRLIKRKTIIPVPEVYTFESSINNTIGCPFILMQYIEGKPLFRGWFGTPEKEREAFRKTALKDIVQAMVQLAKLIRSRKSCESGNANSGPAGSNGTGATETAAPAGRPVRAMRDAGRPRLANPAPRVEALSDKKRSIPPLANNHVPSEDLVSDKRPATDALPVQTKQVVFPTRPPPSKKPTPQPEPSTNEKPGKIKGIAHPLLSPCSRSRTPSLVLEPLADATQVQIESFTALSAQRTSGGEDKQLQLSTECDDIVKAAVIDEVTREIATTSTMAPCKCGVARLCSWTGKKIRRTTKFLHRGKPAGSGKKNHGDVRATSNEEEAVAKASSKRYEQDAAHEQEGELKKKGEIRNEEGLKKEEEIKKCKLPPDLAKNCITSDREAYLRRCGVETRDFLYHPSQLRARPHSEISLLKVPSGNRNANARQHINKSRPDDPENKSQDFRQPQIQPKAGETETSERNTPTAKAAASDCGEKKSRSQDTDTSEETSVHIEKEAFTPLINDEGKLFFMNHVGLKLACSSVLQGAQACYGQIFDGPKIWEKVKVAKLLAKCRANRKWWSKQKGQDKVNGEAQMEVQGKKDYECDEKEVEKERASAAFMKENGAQDPAKGQRGREQDDDGQDGEEKAAGEKASEYVFVDRGGFVLEEVARAAYNGPLHEKRLRRLKVGFLKLLDGA</sequence>
<feature type="region of interest" description="Disordered" evidence="1">
    <location>
        <begin position="501"/>
        <end position="552"/>
    </location>
</feature>
<feature type="compositionally biased region" description="Low complexity" evidence="1">
    <location>
        <begin position="284"/>
        <end position="307"/>
    </location>
</feature>
<organism evidence="2 3">
    <name type="scientific">Lepraria neglecta</name>
    <dbReference type="NCBI Taxonomy" id="209136"/>
    <lineage>
        <taxon>Eukaryota</taxon>
        <taxon>Fungi</taxon>
        <taxon>Dikarya</taxon>
        <taxon>Ascomycota</taxon>
        <taxon>Pezizomycotina</taxon>
        <taxon>Lecanoromycetes</taxon>
        <taxon>OSLEUM clade</taxon>
        <taxon>Lecanoromycetidae</taxon>
        <taxon>Lecanorales</taxon>
        <taxon>Lecanorineae</taxon>
        <taxon>Stereocaulaceae</taxon>
        <taxon>Lepraria</taxon>
    </lineage>
</organism>
<name>A0AAD9Z4M9_9LECA</name>
<feature type="compositionally biased region" description="Basic and acidic residues" evidence="1">
    <location>
        <begin position="632"/>
        <end position="643"/>
    </location>
</feature>
<protein>
    <submittedName>
        <fullName evidence="2">Uncharacterized protein</fullName>
    </submittedName>
</protein>
<gene>
    <name evidence="2" type="ORF">OEA41_003429</name>
</gene>
<feature type="region of interest" description="Disordered" evidence="1">
    <location>
        <begin position="799"/>
        <end position="833"/>
    </location>
</feature>
<reference evidence="2" key="1">
    <citation type="submission" date="2022-11" db="EMBL/GenBank/DDBJ databases">
        <title>Chromosomal genome sequence assembly and mating type (MAT) locus characterization of the leprose asexual lichenized fungus Lepraria neglecta (Nyl.) Erichsen.</title>
        <authorList>
            <person name="Allen J.L."/>
            <person name="Pfeffer B."/>
        </authorList>
    </citation>
    <scope>NUCLEOTIDE SEQUENCE</scope>
    <source>
        <strain evidence="2">Allen 5258</strain>
    </source>
</reference>
<dbReference type="InterPro" id="IPR051678">
    <property type="entry name" value="AGP_Transferase"/>
</dbReference>
<feature type="region of interest" description="Disordered" evidence="1">
    <location>
        <begin position="764"/>
        <end position="787"/>
    </location>
</feature>
<feature type="compositionally biased region" description="Pro residues" evidence="1">
    <location>
        <begin position="373"/>
        <end position="386"/>
    </location>
</feature>
<feature type="region of interest" description="Disordered" evidence="1">
    <location>
        <begin position="280"/>
        <end position="398"/>
    </location>
</feature>
<dbReference type="Gene3D" id="3.30.200.20">
    <property type="entry name" value="Phosphorylase Kinase, domain 1"/>
    <property type="match status" value="1"/>
</dbReference>
<dbReference type="InterPro" id="IPR011009">
    <property type="entry name" value="Kinase-like_dom_sf"/>
</dbReference>
<dbReference type="AlphaFoldDB" id="A0AAD9Z4M9"/>
<dbReference type="PANTHER" id="PTHR21310:SF15">
    <property type="entry name" value="AMINOGLYCOSIDE PHOSPHOTRANSFERASE DOMAIN-CONTAINING PROTEIN"/>
    <property type="match status" value="1"/>
</dbReference>
<feature type="compositionally biased region" description="Basic and acidic residues" evidence="1">
    <location>
        <begin position="824"/>
        <end position="833"/>
    </location>
</feature>
<evidence type="ECO:0000313" key="2">
    <source>
        <dbReference type="EMBL" id="KAK3171345.1"/>
    </source>
</evidence>
<dbReference type="Proteomes" id="UP001276659">
    <property type="component" value="Unassembled WGS sequence"/>
</dbReference>
<dbReference type="PANTHER" id="PTHR21310">
    <property type="entry name" value="AMINOGLYCOSIDE PHOSPHOTRANSFERASE-RELATED-RELATED"/>
    <property type="match status" value="1"/>
</dbReference>
<accession>A0AAD9Z4M9</accession>
<feature type="region of interest" description="Disordered" evidence="1">
    <location>
        <begin position="609"/>
        <end position="692"/>
    </location>
</feature>
<dbReference type="SUPFAM" id="SSF56112">
    <property type="entry name" value="Protein kinase-like (PK-like)"/>
    <property type="match status" value="1"/>
</dbReference>
<keyword evidence="3" id="KW-1185">Reference proteome</keyword>
<evidence type="ECO:0000256" key="1">
    <source>
        <dbReference type="SAM" id="MobiDB-lite"/>
    </source>
</evidence>
<dbReference type="EMBL" id="JASNWA010000008">
    <property type="protein sequence ID" value="KAK3171345.1"/>
    <property type="molecule type" value="Genomic_DNA"/>
</dbReference>
<feature type="compositionally biased region" description="Basic and acidic residues" evidence="1">
    <location>
        <begin position="673"/>
        <end position="682"/>
    </location>
</feature>
<proteinExistence type="predicted"/>
<comment type="caution">
    <text evidence="2">The sequence shown here is derived from an EMBL/GenBank/DDBJ whole genome shotgun (WGS) entry which is preliminary data.</text>
</comment>
<feature type="compositionally biased region" description="Basic and acidic residues" evidence="1">
    <location>
        <begin position="532"/>
        <end position="552"/>
    </location>
</feature>